<dbReference type="InterPro" id="IPR022644">
    <property type="entry name" value="De-COase2_N"/>
</dbReference>
<dbReference type="SUPFAM" id="SSF50621">
    <property type="entry name" value="Alanine racemase C-terminal domain-like"/>
    <property type="match status" value="1"/>
</dbReference>
<dbReference type="Gene3D" id="3.20.20.10">
    <property type="entry name" value="Alanine racemase"/>
    <property type="match status" value="1"/>
</dbReference>
<keyword evidence="3" id="KW-0456">Lyase</keyword>
<feature type="domain" description="Orn/DAP/Arg decarboxylase 2 C-terminal" evidence="6">
    <location>
        <begin position="239"/>
        <end position="332"/>
    </location>
</feature>
<dbReference type="Pfam" id="PF00278">
    <property type="entry name" value="Orn_DAP_Arg_deC"/>
    <property type="match status" value="1"/>
</dbReference>
<dbReference type="InterPro" id="IPR000183">
    <property type="entry name" value="Orn/DAP/Arg_de-COase"/>
</dbReference>
<dbReference type="EMBL" id="FNEK01000012">
    <property type="protein sequence ID" value="SDJ09717.1"/>
    <property type="molecule type" value="Genomic_DNA"/>
</dbReference>
<protein>
    <submittedName>
        <fullName evidence="8">Diaminopimelate decarboxylase</fullName>
    </submittedName>
</protein>
<dbReference type="Proteomes" id="UP000199382">
    <property type="component" value="Unassembled WGS sequence"/>
</dbReference>
<evidence type="ECO:0000256" key="4">
    <source>
        <dbReference type="PIRSR" id="PIRSR600183-50"/>
    </source>
</evidence>
<dbReference type="STRING" id="571298.SAMN04488026_10122"/>
<evidence type="ECO:0000313" key="8">
    <source>
        <dbReference type="EMBL" id="SDJ09717.1"/>
    </source>
</evidence>
<keyword evidence="2 4" id="KW-0663">Pyridoxal phosphate</keyword>
<dbReference type="AlphaFoldDB" id="A0A1G8QYF6"/>
<name>A0A1G8QYF6_9RHOB</name>
<dbReference type="SUPFAM" id="SSF51419">
    <property type="entry name" value="PLP-binding barrel"/>
    <property type="match status" value="1"/>
</dbReference>
<evidence type="ECO:0000313" key="9">
    <source>
        <dbReference type="Proteomes" id="UP000199382"/>
    </source>
</evidence>
<dbReference type="RefSeq" id="WP_093152843.1">
    <property type="nucleotide sequence ID" value="NZ_FNEK01000012.1"/>
</dbReference>
<reference evidence="8 9" key="1">
    <citation type="submission" date="2016-10" db="EMBL/GenBank/DDBJ databases">
        <authorList>
            <person name="de Groot N.N."/>
        </authorList>
    </citation>
    <scope>NUCLEOTIDE SEQUENCE [LARGE SCALE GENOMIC DNA]</scope>
    <source>
        <strain evidence="8 9">DSM 25294</strain>
    </source>
</reference>
<organism evidence="8 9">
    <name type="scientific">Aliiruegeria lutimaris</name>
    <dbReference type="NCBI Taxonomy" id="571298"/>
    <lineage>
        <taxon>Bacteria</taxon>
        <taxon>Pseudomonadati</taxon>
        <taxon>Pseudomonadota</taxon>
        <taxon>Alphaproteobacteria</taxon>
        <taxon>Rhodobacterales</taxon>
        <taxon>Roseobacteraceae</taxon>
        <taxon>Aliiruegeria</taxon>
    </lineage>
</organism>
<gene>
    <name evidence="8" type="ORF">SAMN04488026_10122</name>
</gene>
<dbReference type="PRINTS" id="PR01182">
    <property type="entry name" value="ORNDCRBXLASE"/>
</dbReference>
<proteinExistence type="inferred from homology"/>
<evidence type="ECO:0000256" key="5">
    <source>
        <dbReference type="RuleBase" id="RU003737"/>
    </source>
</evidence>
<comment type="cofactor">
    <cofactor evidence="1 4">
        <name>pyridoxal 5'-phosphate</name>
        <dbReference type="ChEBI" id="CHEBI:597326"/>
    </cofactor>
</comment>
<dbReference type="InterPro" id="IPR002433">
    <property type="entry name" value="Orn_de-COase"/>
</dbReference>
<dbReference type="GO" id="GO:0009089">
    <property type="term" value="P:lysine biosynthetic process via diaminopimelate"/>
    <property type="evidence" value="ECO:0007669"/>
    <property type="project" value="TreeGrafter"/>
</dbReference>
<dbReference type="InterPro" id="IPR022643">
    <property type="entry name" value="De-COase2_C"/>
</dbReference>
<keyword evidence="9" id="KW-1185">Reference proteome</keyword>
<sequence length="378" mass="40307">MSATRSSYAVKSNPNPEILRRIASITGHLDASSFFEVVRAMEAGLPPERISYSGPGKRDSELERFVGCGGELVVEALDEIETVAAIAEGKGTRQRILLRINPDSIPKGFGASMSKKPSQFGVDEGQAAQVIARIQSLPSLDLTGFHIYAGSNCVQADAIIDNITNMARLFAESASVSGKPVRKLIFGAGFGLPYHDGQEALDVAAVRAGIAPALAEIASNPLLADAQKVLEIGRWIVGPCGALITSCLSRKESRGLQVAVCDAGFNTHLAACGMMGSVFQKNWPIFRLGPSERETEEYLLAGPLCTSIDTLARRITLPPLHKGDRIAVLMSGAYGLTASPDGFISHPAAREYLWTGAELQDITTTRRAEADAMLPGRE</sequence>
<dbReference type="Gene3D" id="2.40.37.10">
    <property type="entry name" value="Lyase, Ornithine Decarboxylase, Chain A, domain 1"/>
    <property type="match status" value="1"/>
</dbReference>
<dbReference type="OrthoDB" id="9802241at2"/>
<dbReference type="GO" id="GO:0008836">
    <property type="term" value="F:diaminopimelate decarboxylase activity"/>
    <property type="evidence" value="ECO:0007669"/>
    <property type="project" value="TreeGrafter"/>
</dbReference>
<evidence type="ECO:0000256" key="1">
    <source>
        <dbReference type="ARBA" id="ARBA00001933"/>
    </source>
</evidence>
<dbReference type="InterPro" id="IPR022653">
    <property type="entry name" value="De-COase2_pyr-phos_BS"/>
</dbReference>
<dbReference type="PRINTS" id="PR01179">
    <property type="entry name" value="ODADCRBXLASE"/>
</dbReference>
<evidence type="ECO:0000259" key="7">
    <source>
        <dbReference type="Pfam" id="PF02784"/>
    </source>
</evidence>
<dbReference type="InterPro" id="IPR009006">
    <property type="entry name" value="Ala_racemase/Decarboxylase_C"/>
</dbReference>
<feature type="domain" description="Orn/DAP/Arg decarboxylase 2 N-terminal" evidence="7">
    <location>
        <begin position="6"/>
        <end position="237"/>
    </location>
</feature>
<feature type="modified residue" description="N6-(pyridoxal phosphate)lysine" evidence="4">
    <location>
        <position position="11"/>
    </location>
</feature>
<dbReference type="PROSITE" id="PS00878">
    <property type="entry name" value="ODR_DC_2_1"/>
    <property type="match status" value="1"/>
</dbReference>
<evidence type="ECO:0000256" key="2">
    <source>
        <dbReference type="ARBA" id="ARBA00022898"/>
    </source>
</evidence>
<accession>A0A1G8QYF6</accession>
<evidence type="ECO:0000259" key="6">
    <source>
        <dbReference type="Pfam" id="PF00278"/>
    </source>
</evidence>
<dbReference type="PANTHER" id="PTHR43727">
    <property type="entry name" value="DIAMINOPIMELATE DECARBOXYLASE"/>
    <property type="match status" value="1"/>
</dbReference>
<dbReference type="InterPro" id="IPR029066">
    <property type="entry name" value="PLP-binding_barrel"/>
</dbReference>
<dbReference type="GO" id="GO:0006596">
    <property type="term" value="P:polyamine biosynthetic process"/>
    <property type="evidence" value="ECO:0007669"/>
    <property type="project" value="InterPro"/>
</dbReference>
<evidence type="ECO:0000256" key="3">
    <source>
        <dbReference type="ARBA" id="ARBA00023239"/>
    </source>
</evidence>
<comment type="similarity">
    <text evidence="5">Belongs to the Orn/Lys/Arg decarboxylase class-II family.</text>
</comment>
<dbReference type="Pfam" id="PF02784">
    <property type="entry name" value="Orn_Arg_deC_N"/>
    <property type="match status" value="1"/>
</dbReference>
<feature type="active site" description="Proton donor" evidence="4">
    <location>
        <position position="305"/>
    </location>
</feature>
<dbReference type="PANTHER" id="PTHR43727:SF2">
    <property type="entry name" value="GROUP IV DECARBOXYLASE"/>
    <property type="match status" value="1"/>
</dbReference>